<dbReference type="SUPFAM" id="SSF103473">
    <property type="entry name" value="MFS general substrate transporter"/>
    <property type="match status" value="1"/>
</dbReference>
<accession>A0A7G9RN56</accession>
<keyword evidence="1 4" id="KW-0812">Transmembrane</keyword>
<evidence type="ECO:0000256" key="3">
    <source>
        <dbReference type="ARBA" id="ARBA00023136"/>
    </source>
</evidence>
<dbReference type="Gene3D" id="1.20.1250.20">
    <property type="entry name" value="MFS general substrate transporter like domains"/>
    <property type="match status" value="1"/>
</dbReference>
<keyword evidence="2 4" id="KW-1133">Transmembrane helix</keyword>
<evidence type="ECO:0000313" key="7">
    <source>
        <dbReference type="Proteomes" id="UP000515811"/>
    </source>
</evidence>
<feature type="transmembrane region" description="Helical" evidence="4">
    <location>
        <begin position="155"/>
        <end position="174"/>
    </location>
</feature>
<evidence type="ECO:0000259" key="5">
    <source>
        <dbReference type="PROSITE" id="PS50850"/>
    </source>
</evidence>
<dbReference type="Proteomes" id="UP000515811">
    <property type="component" value="Chromosome"/>
</dbReference>
<reference evidence="6 7" key="1">
    <citation type="submission" date="2020-08" db="EMBL/GenBank/DDBJ databases">
        <title>Genome sequence of Diaphorobacter ruginosibacter DSM 27467T.</title>
        <authorList>
            <person name="Hyun D.-W."/>
            <person name="Bae J.-W."/>
        </authorList>
    </citation>
    <scope>NUCLEOTIDE SEQUENCE [LARGE SCALE GENOMIC DNA]</scope>
    <source>
        <strain evidence="6 7">DSM 27467</strain>
    </source>
</reference>
<dbReference type="InterPro" id="IPR036259">
    <property type="entry name" value="MFS_trans_sf"/>
</dbReference>
<dbReference type="RefSeq" id="WP_187597296.1">
    <property type="nucleotide sequence ID" value="NZ_CP060714.1"/>
</dbReference>
<dbReference type="AlphaFoldDB" id="A0A7G9RN56"/>
<gene>
    <name evidence="6" type="ORF">H9K76_21530</name>
</gene>
<evidence type="ECO:0000256" key="2">
    <source>
        <dbReference type="ARBA" id="ARBA00022989"/>
    </source>
</evidence>
<protein>
    <recommendedName>
        <fullName evidence="5">Major facilitator superfamily (MFS) profile domain-containing protein</fullName>
    </recommendedName>
</protein>
<evidence type="ECO:0000256" key="4">
    <source>
        <dbReference type="SAM" id="Phobius"/>
    </source>
</evidence>
<sequence length="213" mass="22900">MNIAAFNLIFVTFFLSGCAALIYQLVWQRYLFTGLGVDIDSVTLIVSSFMLGIGIGGSVGGWLADRFPRKRLVIYAYAELLLSIFGAFSPLIFGGFQILGALGWPYAMVSGAAILLVLLPTVIMGSTLPLLTVYFDDAFENIGVSVGKLYFSNTLGAALGAWLSAWVLFPMWGLNNSAKIAASINILCFVCVLVAARLDVNSFETRKTIGGRG</sequence>
<dbReference type="InterPro" id="IPR020846">
    <property type="entry name" value="MFS_dom"/>
</dbReference>
<feature type="transmembrane region" description="Helical" evidence="4">
    <location>
        <begin position="44"/>
        <end position="64"/>
    </location>
</feature>
<evidence type="ECO:0000313" key="6">
    <source>
        <dbReference type="EMBL" id="QNN57031.1"/>
    </source>
</evidence>
<dbReference type="EMBL" id="CP060714">
    <property type="protein sequence ID" value="QNN57031.1"/>
    <property type="molecule type" value="Genomic_DNA"/>
</dbReference>
<feature type="transmembrane region" description="Helical" evidence="4">
    <location>
        <begin position="76"/>
        <end position="99"/>
    </location>
</feature>
<organism evidence="6 7">
    <name type="scientific">Diaphorobacter ruginosibacter</name>
    <dbReference type="NCBI Taxonomy" id="1715720"/>
    <lineage>
        <taxon>Bacteria</taxon>
        <taxon>Pseudomonadati</taxon>
        <taxon>Pseudomonadota</taxon>
        <taxon>Betaproteobacteria</taxon>
        <taxon>Burkholderiales</taxon>
        <taxon>Comamonadaceae</taxon>
        <taxon>Diaphorobacter</taxon>
    </lineage>
</organism>
<name>A0A7G9RN56_9BURK</name>
<proteinExistence type="predicted"/>
<feature type="transmembrane region" description="Helical" evidence="4">
    <location>
        <begin position="180"/>
        <end position="198"/>
    </location>
</feature>
<feature type="transmembrane region" description="Helical" evidence="4">
    <location>
        <begin position="111"/>
        <end position="135"/>
    </location>
</feature>
<dbReference type="GO" id="GO:0022857">
    <property type="term" value="F:transmembrane transporter activity"/>
    <property type="evidence" value="ECO:0007669"/>
    <property type="project" value="InterPro"/>
</dbReference>
<feature type="domain" description="Major facilitator superfamily (MFS) profile" evidence="5">
    <location>
        <begin position="5"/>
        <end position="213"/>
    </location>
</feature>
<keyword evidence="3 4" id="KW-0472">Membrane</keyword>
<dbReference type="KEGG" id="drg:H9K76_21530"/>
<keyword evidence="7" id="KW-1185">Reference proteome</keyword>
<dbReference type="PROSITE" id="PS50850">
    <property type="entry name" value="MFS"/>
    <property type="match status" value="1"/>
</dbReference>
<evidence type="ECO:0000256" key="1">
    <source>
        <dbReference type="ARBA" id="ARBA00022692"/>
    </source>
</evidence>